<keyword evidence="3" id="KW-1003">Cell membrane</keyword>
<dbReference type="Pfam" id="PF00913">
    <property type="entry name" value="Trypan_glycop"/>
    <property type="match status" value="1"/>
</dbReference>
<evidence type="ECO:0000256" key="8">
    <source>
        <dbReference type="SAM" id="SignalP"/>
    </source>
</evidence>
<dbReference type="VEuPathDB" id="TriTrypDB:Tb927.11.18480"/>
<comment type="subcellular location">
    <subcellularLocation>
        <location evidence="2">Cell membrane</location>
        <topology evidence="2">Lipid-anchor</topology>
        <topology evidence="2">GPI-anchor</topology>
    </subcellularLocation>
</comment>
<keyword evidence="7" id="KW-0449">Lipoprotein</keyword>
<keyword evidence="5" id="KW-0472">Membrane</keyword>
<dbReference type="Pfam" id="PF10659">
    <property type="entry name" value="Trypan_glycop_C"/>
    <property type="match status" value="1"/>
</dbReference>
<dbReference type="AlphaFoldDB" id="A0A1J0R587"/>
<feature type="domain" description="Trypanosome variant surface glycoprotein A-type N-terminal" evidence="9">
    <location>
        <begin position="12"/>
        <end position="380"/>
    </location>
</feature>
<keyword evidence="8" id="KW-0732">Signal</keyword>
<keyword evidence="6" id="KW-0325">Glycoprotein</keyword>
<evidence type="ECO:0000259" key="10">
    <source>
        <dbReference type="Pfam" id="PF10659"/>
    </source>
</evidence>
<evidence type="ECO:0000256" key="6">
    <source>
        <dbReference type="ARBA" id="ARBA00023180"/>
    </source>
</evidence>
<keyword evidence="4" id="KW-0336">GPI-anchor</keyword>
<comment type="function">
    <text evidence="1">VSG forms a coat on the surface of the parasite. The trypanosome evades the immune response of the host by expressing a series of antigenically distinct VSGs from an estimated 1000 VSG genes.</text>
</comment>
<reference evidence="11" key="1">
    <citation type="submission" date="2016-08" db="EMBL/GenBank/DDBJ databases">
        <title>VSG repertoire of Trypanosoma brucei EATRO 1125.</title>
        <authorList>
            <person name="Cross G.A."/>
        </authorList>
    </citation>
    <scope>NUCLEOTIDE SEQUENCE</scope>
    <source>
        <strain evidence="11">EATRO 1125</strain>
    </source>
</reference>
<sequence>MPLLVSTATALMLILTDILASSALAQGDAIKTTGWQPLCKLTQTLGKIPGLAKGRLAHLRTAEKTARTAALKIQVYALTKENRSVVQAYQALARVLQETASSAASTLQTETTNAIDATYYASDMYGRAGGFLNFLNTAQGSTTQTGYCLAGSGENHPNGAFKPADCGNDQPSLPEHTTDITSSEQTETGFADFSTGNHADNSGSGNSKCQLFNTGSSSASEVFQASEKVTILGGLVSVTPNSVSSTWKINGGQAVAAAGIAQETNLLAKTYNKVKALNNARYPIYKETELAAVKQAASSPNLKRILVNIIKQDNPETTSSDDVAATLISKTFGDGGSLIDQLLTDMASTSVKGAKDTATEAVEIRMLNKPQDLQEVLDFYSRQRAKSIMKLTEEIKQQYKATKTDKQPPEDKEKVCNEVGDDQQKCKALEKEGCVFNDKDKKCKFDATKAEQQATQTATGAGTATVKCSDHKDQATCEKANDGQPTKVCGWKGENSDGSDKGTYKCRDSSTLFNKKFALGLVSAAFVALLF</sequence>
<dbReference type="GO" id="GO:0098552">
    <property type="term" value="C:side of membrane"/>
    <property type="evidence" value="ECO:0007669"/>
    <property type="project" value="UniProtKB-KW"/>
</dbReference>
<evidence type="ECO:0000256" key="5">
    <source>
        <dbReference type="ARBA" id="ARBA00023136"/>
    </source>
</evidence>
<dbReference type="Gene3D" id="3.90.150.10">
    <property type="entry name" value="Variant Surface Glycoprotein, subunit A domain 1"/>
    <property type="match status" value="1"/>
</dbReference>
<protein>
    <submittedName>
        <fullName evidence="11">Variant surface glycoprotein 1125.128</fullName>
    </submittedName>
</protein>
<evidence type="ECO:0000256" key="1">
    <source>
        <dbReference type="ARBA" id="ARBA00002523"/>
    </source>
</evidence>
<evidence type="ECO:0000256" key="4">
    <source>
        <dbReference type="ARBA" id="ARBA00022622"/>
    </source>
</evidence>
<feature type="chain" id="PRO_5012000665" evidence="8">
    <location>
        <begin position="26"/>
        <end position="531"/>
    </location>
</feature>
<dbReference type="Gene3D" id="1.10.470.10">
    <property type="entry name" value="Variant Surface Glycoprotein, subunit A, domain 2"/>
    <property type="match status" value="1"/>
</dbReference>
<feature type="signal peptide" evidence="8">
    <location>
        <begin position="1"/>
        <end position="25"/>
    </location>
</feature>
<evidence type="ECO:0000256" key="3">
    <source>
        <dbReference type="ARBA" id="ARBA00022475"/>
    </source>
</evidence>
<accession>A0A1J0R587</accession>
<feature type="domain" description="Trypanosome variant surface glycoprotein C-terminal" evidence="10">
    <location>
        <begin position="416"/>
        <end position="530"/>
    </location>
</feature>
<dbReference type="GO" id="GO:0042783">
    <property type="term" value="P:symbiont-mediated evasion of host immune response"/>
    <property type="evidence" value="ECO:0007669"/>
    <property type="project" value="InterPro"/>
</dbReference>
<dbReference type="GO" id="GO:0005886">
    <property type="term" value="C:plasma membrane"/>
    <property type="evidence" value="ECO:0007669"/>
    <property type="project" value="UniProtKB-SubCell"/>
</dbReference>
<dbReference type="InterPro" id="IPR019609">
    <property type="entry name" value="Variant_surf_glycoprt_trypan_C"/>
</dbReference>
<organism evidence="11">
    <name type="scientific">Trypanosoma brucei</name>
    <dbReference type="NCBI Taxonomy" id="5691"/>
    <lineage>
        <taxon>Eukaryota</taxon>
        <taxon>Discoba</taxon>
        <taxon>Euglenozoa</taxon>
        <taxon>Kinetoplastea</taxon>
        <taxon>Metakinetoplastina</taxon>
        <taxon>Trypanosomatida</taxon>
        <taxon>Trypanosomatidae</taxon>
        <taxon>Trypanosoma</taxon>
    </lineage>
</organism>
<evidence type="ECO:0000313" key="11">
    <source>
        <dbReference type="EMBL" id="APD72985.1"/>
    </source>
</evidence>
<name>A0A1J0R587_9TRYP</name>
<dbReference type="SUPFAM" id="SSF58087">
    <property type="entry name" value="Variant surface glycoprotein (N-terminal domain)"/>
    <property type="match status" value="1"/>
</dbReference>
<proteinExistence type="predicted"/>
<dbReference type="InterPro" id="IPR001812">
    <property type="entry name" value="Trypano_VSG_A_N_dom"/>
</dbReference>
<evidence type="ECO:0000256" key="7">
    <source>
        <dbReference type="ARBA" id="ARBA00023288"/>
    </source>
</evidence>
<evidence type="ECO:0000259" key="9">
    <source>
        <dbReference type="Pfam" id="PF00913"/>
    </source>
</evidence>
<dbReference type="EMBL" id="KX699029">
    <property type="protein sequence ID" value="APD72985.1"/>
    <property type="molecule type" value="Genomic_DNA"/>
</dbReference>
<dbReference type="VEuPathDB" id="TriTrypDB:Tb427_000469200"/>
<evidence type="ECO:0000256" key="2">
    <source>
        <dbReference type="ARBA" id="ARBA00004609"/>
    </source>
</evidence>